<evidence type="ECO:0000313" key="2">
    <source>
        <dbReference type="Proteomes" id="UP001163105"/>
    </source>
</evidence>
<dbReference type="EMBL" id="JAQHRD010000017">
    <property type="protein sequence ID" value="KAJ6436742.1"/>
    <property type="molecule type" value="Genomic_DNA"/>
</dbReference>
<comment type="caution">
    <text evidence="1">The sequence shown here is derived from an EMBL/GenBank/DDBJ whole genome shotgun (WGS) entry which is preliminary data.</text>
</comment>
<organism evidence="1 2">
    <name type="scientific">Purpureocillium lavendulum</name>
    <dbReference type="NCBI Taxonomy" id="1247861"/>
    <lineage>
        <taxon>Eukaryota</taxon>
        <taxon>Fungi</taxon>
        <taxon>Dikarya</taxon>
        <taxon>Ascomycota</taxon>
        <taxon>Pezizomycotina</taxon>
        <taxon>Sordariomycetes</taxon>
        <taxon>Hypocreomycetidae</taxon>
        <taxon>Hypocreales</taxon>
        <taxon>Ophiocordycipitaceae</taxon>
        <taxon>Purpureocillium</taxon>
    </lineage>
</organism>
<sequence length="73" mass="8420">MGFHTDASVLPRPRGEEEAGRLIEIQRDIERLRRELDYYKALVNTVLLPLIPQLEDFANRLLSATSNWPEGMP</sequence>
<reference evidence="1" key="1">
    <citation type="submission" date="2023-01" db="EMBL/GenBank/DDBJ databases">
        <title>The growth and conidiation of Purpureocillium lavendulum are regulated by nitrogen source and histone H3K14 acetylation.</title>
        <authorList>
            <person name="Tang P."/>
            <person name="Han J."/>
            <person name="Zhang C."/>
            <person name="Tang P."/>
            <person name="Qi F."/>
            <person name="Zhang K."/>
            <person name="Liang L."/>
        </authorList>
    </citation>
    <scope>NUCLEOTIDE SEQUENCE</scope>
    <source>
        <strain evidence="1">YMF1.00683</strain>
    </source>
</reference>
<dbReference type="Proteomes" id="UP001163105">
    <property type="component" value="Unassembled WGS sequence"/>
</dbReference>
<proteinExistence type="predicted"/>
<keyword evidence="2" id="KW-1185">Reference proteome</keyword>
<accession>A0AB34FDZ6</accession>
<dbReference type="AlphaFoldDB" id="A0AB34FDZ6"/>
<gene>
    <name evidence="1" type="ORF">O9K51_10706</name>
</gene>
<protein>
    <submittedName>
        <fullName evidence="1">Uncharacterized protein</fullName>
    </submittedName>
</protein>
<name>A0AB34FDZ6_9HYPO</name>
<evidence type="ECO:0000313" key="1">
    <source>
        <dbReference type="EMBL" id="KAJ6436742.1"/>
    </source>
</evidence>